<feature type="transmembrane region" description="Helical" evidence="2">
    <location>
        <begin position="94"/>
        <end position="114"/>
    </location>
</feature>
<evidence type="ECO:0000313" key="3">
    <source>
        <dbReference type="EMBL" id="MPY52930.1"/>
    </source>
</evidence>
<feature type="transmembrane region" description="Helical" evidence="2">
    <location>
        <begin position="65"/>
        <end position="82"/>
    </location>
</feature>
<evidence type="ECO:0000313" key="4">
    <source>
        <dbReference type="Proteomes" id="UP000373149"/>
    </source>
</evidence>
<protein>
    <submittedName>
        <fullName evidence="3">DUF1003 domain-containing protein</fullName>
    </submittedName>
</protein>
<keyword evidence="2" id="KW-0472">Membrane</keyword>
<evidence type="ECO:0000256" key="1">
    <source>
        <dbReference type="SAM" id="MobiDB-lite"/>
    </source>
</evidence>
<keyword evidence="2" id="KW-0812">Transmembrane</keyword>
<dbReference type="PANTHER" id="PTHR41386">
    <property type="entry name" value="INTEGRAL MEMBRANE PROTEIN-RELATED"/>
    <property type="match status" value="1"/>
</dbReference>
<feature type="region of interest" description="Disordered" evidence="1">
    <location>
        <begin position="1"/>
        <end position="28"/>
    </location>
</feature>
<accession>A0A5N8WZY0</accession>
<dbReference type="InterPro" id="IPR010406">
    <property type="entry name" value="DUF1003"/>
</dbReference>
<dbReference type="PANTHER" id="PTHR41386:SF1">
    <property type="entry name" value="MEMBRANE PROTEIN"/>
    <property type="match status" value="1"/>
</dbReference>
<dbReference type="RefSeq" id="WP_152867111.1">
    <property type="nucleotide sequence ID" value="NZ_VMNX01000162.1"/>
</dbReference>
<feature type="region of interest" description="Disordered" evidence="1">
    <location>
        <begin position="175"/>
        <end position="212"/>
    </location>
</feature>
<dbReference type="Proteomes" id="UP000373149">
    <property type="component" value="Unassembled WGS sequence"/>
</dbReference>
<dbReference type="EMBL" id="VMNX01000162">
    <property type="protein sequence ID" value="MPY52930.1"/>
    <property type="molecule type" value="Genomic_DNA"/>
</dbReference>
<name>A0A5N8WZY0_9ACTN</name>
<organism evidence="3 4">
    <name type="scientific">Streptomyces acidicola</name>
    <dbReference type="NCBI Taxonomy" id="2596892"/>
    <lineage>
        <taxon>Bacteria</taxon>
        <taxon>Bacillati</taxon>
        <taxon>Actinomycetota</taxon>
        <taxon>Actinomycetes</taxon>
        <taxon>Kitasatosporales</taxon>
        <taxon>Streptomycetaceae</taxon>
        <taxon>Streptomyces</taxon>
    </lineage>
</organism>
<dbReference type="Pfam" id="PF06210">
    <property type="entry name" value="DUF1003"/>
    <property type="match status" value="1"/>
</dbReference>
<feature type="compositionally biased region" description="Low complexity" evidence="1">
    <location>
        <begin position="17"/>
        <end position="28"/>
    </location>
</feature>
<comment type="caution">
    <text evidence="3">The sequence shown here is derived from an EMBL/GenBank/DDBJ whole genome shotgun (WGS) entry which is preliminary data.</text>
</comment>
<keyword evidence="4" id="KW-1185">Reference proteome</keyword>
<feature type="compositionally biased region" description="Basic and acidic residues" evidence="1">
    <location>
        <begin position="175"/>
        <end position="196"/>
    </location>
</feature>
<sequence>MAPERQGRERAHASGERTPAGATATARARLDQPLPRRRRLVPEWDAEAFGKLSEQIARFIGTGRFIVWMTVVVVLWVGWNVAMPVHLRFDKYPFILLTLALSLQASYAAPLILLAQNRQADRDRVNLEQDRQQNERSIAGTEYLTREVAALRMGLGEVATRDWIRSELQDLARDLDGHRANGHGDERGHGPGDGRHRVFPADPDGGRDMDDR</sequence>
<gene>
    <name evidence="3" type="ORF">FPZ41_31960</name>
</gene>
<proteinExistence type="predicted"/>
<dbReference type="AlphaFoldDB" id="A0A5N8WZY0"/>
<feature type="compositionally biased region" description="Basic and acidic residues" evidence="1">
    <location>
        <begin position="1"/>
        <end position="15"/>
    </location>
</feature>
<evidence type="ECO:0000256" key="2">
    <source>
        <dbReference type="SAM" id="Phobius"/>
    </source>
</evidence>
<keyword evidence="2" id="KW-1133">Transmembrane helix</keyword>
<reference evidence="3 4" key="1">
    <citation type="submission" date="2019-09" db="EMBL/GenBank/DDBJ databases">
        <authorList>
            <person name="Duangmal K."/>
            <person name="Teo W.F.A."/>
            <person name="Lipun K."/>
        </authorList>
    </citation>
    <scope>NUCLEOTIDE SEQUENCE [LARGE SCALE GENOMIC DNA]</scope>
    <source>
        <strain evidence="3 4">K1PN6</strain>
    </source>
</reference>